<feature type="transmembrane region" description="Helical" evidence="1">
    <location>
        <begin position="111"/>
        <end position="132"/>
    </location>
</feature>
<dbReference type="AlphaFoldDB" id="A0A2U8WXN2"/>
<reference evidence="2 3" key="1">
    <citation type="submission" date="2018-05" db="EMBL/GenBank/DDBJ databases">
        <title>Complete Genome Sequence of Methylobacterium sp. 17Sr1-28.</title>
        <authorList>
            <person name="Srinivasan S."/>
        </authorList>
    </citation>
    <scope>NUCLEOTIDE SEQUENCE [LARGE SCALE GENOMIC DNA]</scope>
    <source>
        <strain evidence="2 3">17Sr1-28</strain>
    </source>
</reference>
<organism evidence="2 3">
    <name type="scientific">Methylobacterium terrae</name>
    <dbReference type="NCBI Taxonomy" id="2202827"/>
    <lineage>
        <taxon>Bacteria</taxon>
        <taxon>Pseudomonadati</taxon>
        <taxon>Pseudomonadota</taxon>
        <taxon>Alphaproteobacteria</taxon>
        <taxon>Hyphomicrobiales</taxon>
        <taxon>Methylobacteriaceae</taxon>
        <taxon>Methylobacterium</taxon>
    </lineage>
</organism>
<dbReference type="Pfam" id="PF14087">
    <property type="entry name" value="DUF4267"/>
    <property type="match status" value="1"/>
</dbReference>
<keyword evidence="1" id="KW-0472">Membrane</keyword>
<dbReference type="KEGG" id="mtea:DK419_21400"/>
<accession>A0A2U8WXN2</accession>
<name>A0A2U8WXN2_9HYPH</name>
<evidence type="ECO:0000313" key="2">
    <source>
        <dbReference type="EMBL" id="AWN50171.1"/>
    </source>
</evidence>
<gene>
    <name evidence="2" type="ORF">DK419_21400</name>
</gene>
<evidence type="ECO:0000256" key="1">
    <source>
        <dbReference type="SAM" id="Phobius"/>
    </source>
</evidence>
<feature type="transmembrane region" description="Helical" evidence="1">
    <location>
        <begin position="86"/>
        <end position="105"/>
    </location>
</feature>
<protein>
    <recommendedName>
        <fullName evidence="4">DUF4267 domain-containing protein</fullName>
    </recommendedName>
</protein>
<feature type="transmembrane region" description="Helical" evidence="1">
    <location>
        <begin position="20"/>
        <end position="40"/>
    </location>
</feature>
<keyword evidence="3" id="KW-1185">Reference proteome</keyword>
<dbReference type="EMBL" id="CP029553">
    <property type="protein sequence ID" value="AWN50171.1"/>
    <property type="molecule type" value="Genomic_DNA"/>
</dbReference>
<evidence type="ECO:0000313" key="3">
    <source>
        <dbReference type="Proteomes" id="UP000245444"/>
    </source>
</evidence>
<dbReference type="InterPro" id="IPR025363">
    <property type="entry name" value="DUF4267"/>
</dbReference>
<proteinExistence type="predicted"/>
<sequence>MDRTHSEPGGPRLAPTDLRFWAVLALALAFLALGALFLAVPEAGALIYGIPEPAGSGRTALRAIGARDIALALYLAGLALFSTRRAVAVVLGASLVIPACDLALVAGSAAWWQVALHALSAGVLALVAVWVARPPMGR</sequence>
<keyword evidence="1" id="KW-1133">Transmembrane helix</keyword>
<dbReference type="OrthoDB" id="8005319at2"/>
<evidence type="ECO:0008006" key="4">
    <source>
        <dbReference type="Google" id="ProtNLM"/>
    </source>
</evidence>
<dbReference type="Proteomes" id="UP000245444">
    <property type="component" value="Chromosome"/>
</dbReference>
<feature type="transmembrane region" description="Helical" evidence="1">
    <location>
        <begin position="60"/>
        <end position="81"/>
    </location>
</feature>
<keyword evidence="1" id="KW-0812">Transmembrane</keyword>